<dbReference type="NCBIfam" id="TIGR00091">
    <property type="entry name" value="tRNA (guanosine(46)-N7)-methyltransferase TrmB"/>
    <property type="match status" value="1"/>
</dbReference>
<feature type="binding site" evidence="7">
    <location>
        <position position="107"/>
    </location>
    <ligand>
        <name>S-adenosyl-L-methionine</name>
        <dbReference type="ChEBI" id="CHEBI:59789"/>
    </ligand>
</feature>
<comment type="caution">
    <text evidence="8">The sequence shown here is derived from an EMBL/GenBank/DDBJ whole genome shotgun (WGS) entry which is preliminary data.</text>
</comment>
<dbReference type="SUPFAM" id="SSF53335">
    <property type="entry name" value="S-adenosyl-L-methionine-dependent methyltransferases"/>
    <property type="match status" value="1"/>
</dbReference>
<dbReference type="GO" id="GO:0008176">
    <property type="term" value="F:tRNA (guanine(46)-N7)-methyltransferase activity"/>
    <property type="evidence" value="ECO:0007669"/>
    <property type="project" value="UniProtKB-UniRule"/>
</dbReference>
<dbReference type="EMBL" id="QKUB01000007">
    <property type="protein sequence ID" value="PZV99825.1"/>
    <property type="molecule type" value="Genomic_DNA"/>
</dbReference>
<comment type="catalytic activity">
    <reaction evidence="1 7">
        <text>guanosine(46) in tRNA + S-adenosyl-L-methionine = N(7)-methylguanosine(46) in tRNA + S-adenosyl-L-homocysteine</text>
        <dbReference type="Rhea" id="RHEA:42708"/>
        <dbReference type="Rhea" id="RHEA-COMP:10188"/>
        <dbReference type="Rhea" id="RHEA-COMP:10189"/>
        <dbReference type="ChEBI" id="CHEBI:57856"/>
        <dbReference type="ChEBI" id="CHEBI:59789"/>
        <dbReference type="ChEBI" id="CHEBI:74269"/>
        <dbReference type="ChEBI" id="CHEBI:74480"/>
        <dbReference type="EC" id="2.1.1.33"/>
    </reaction>
</comment>
<feature type="binding site" evidence="7">
    <location>
        <position position="59"/>
    </location>
    <ligand>
        <name>S-adenosyl-L-methionine</name>
        <dbReference type="ChEBI" id="CHEBI:59789"/>
    </ligand>
</feature>
<dbReference type="HAMAP" id="MF_01057">
    <property type="entry name" value="tRNA_methyltr_TrmB"/>
    <property type="match status" value="1"/>
</dbReference>
<evidence type="ECO:0000256" key="2">
    <source>
        <dbReference type="ARBA" id="ARBA00003015"/>
    </source>
</evidence>
<feature type="binding site" evidence="7">
    <location>
        <begin position="181"/>
        <end position="184"/>
    </location>
    <ligand>
        <name>substrate</name>
    </ligand>
</feature>
<dbReference type="InterPro" id="IPR055361">
    <property type="entry name" value="tRNA_methyltr_TrmB_bact"/>
</dbReference>
<dbReference type="EC" id="2.1.1.33" evidence="7"/>
<dbReference type="OrthoDB" id="9802090at2"/>
<comment type="caution">
    <text evidence="7">Lacks conserved residue(s) required for the propagation of feature annotation.</text>
</comment>
<comment type="function">
    <text evidence="2 7">Catalyzes the formation of N(7)-methylguanine at position 46 (m7G46) in tRNA.</text>
</comment>
<feature type="binding site" evidence="7">
    <location>
        <position position="143"/>
    </location>
    <ligand>
        <name>substrate</name>
    </ligand>
</feature>
<dbReference type="InterPro" id="IPR029063">
    <property type="entry name" value="SAM-dependent_MTases_sf"/>
</dbReference>
<dbReference type="RefSeq" id="WP_111518697.1">
    <property type="nucleotide sequence ID" value="NZ_QKUB01000007.1"/>
</dbReference>
<dbReference type="Gene3D" id="3.40.50.150">
    <property type="entry name" value="Vaccinia Virus protein VP39"/>
    <property type="match status" value="1"/>
</dbReference>
<evidence type="ECO:0000313" key="8">
    <source>
        <dbReference type="EMBL" id="PZV99825.1"/>
    </source>
</evidence>
<proteinExistence type="inferred from homology"/>
<dbReference type="AlphaFoldDB" id="A0A2W7HXA0"/>
<feature type="binding site" evidence="7">
    <location>
        <position position="111"/>
    </location>
    <ligand>
        <name>substrate</name>
    </ligand>
</feature>
<protein>
    <recommendedName>
        <fullName evidence="7">tRNA (guanine-N(7)-)-methyltransferase</fullName>
        <ecNumber evidence="7">2.1.1.33</ecNumber>
    </recommendedName>
    <alternativeName>
        <fullName evidence="7">tRNA (guanine(46)-N(7))-methyltransferase</fullName>
    </alternativeName>
    <alternativeName>
        <fullName evidence="7">tRNA(m7G46)-methyltransferase</fullName>
    </alternativeName>
</protein>
<dbReference type="UniPathway" id="UPA00989"/>
<keyword evidence="6 7" id="KW-0819">tRNA processing</keyword>
<evidence type="ECO:0000313" key="9">
    <source>
        <dbReference type="Proteomes" id="UP000249646"/>
    </source>
</evidence>
<reference evidence="8 9" key="1">
    <citation type="submission" date="2018-06" db="EMBL/GenBank/DDBJ databases">
        <title>Genomic Encyclopedia of Archaeal and Bacterial Type Strains, Phase II (KMG-II): from individual species to whole genera.</title>
        <authorList>
            <person name="Goeker M."/>
        </authorList>
    </citation>
    <scope>NUCLEOTIDE SEQUENCE [LARGE SCALE GENOMIC DNA]</scope>
    <source>
        <strain evidence="8 9">ATCC 51348</strain>
    </source>
</reference>
<sequence>MRLRHNKDANKILDDSIFCIKDFPYQLSNSIVIEIGMGKGTMLSELASLHPETEYIGIEKYSTPALSALRKIESKNLSNMKILIGDAAKLDQYFLGKVDLIWLTFSDPWPKKRHYKRRLVYKSFLEQYKKILSKDGIIYFKSDNQQLYEFGIEQIKEFGAKIIYQTRDLHHCNFEIENILTDYEKKFKEQNKNIYFIAFKF</sequence>
<dbReference type="Proteomes" id="UP000249646">
    <property type="component" value="Unassembled WGS sequence"/>
</dbReference>
<dbReference type="PROSITE" id="PS51625">
    <property type="entry name" value="SAM_MT_TRMB"/>
    <property type="match status" value="1"/>
</dbReference>
<evidence type="ECO:0000256" key="1">
    <source>
        <dbReference type="ARBA" id="ARBA00000142"/>
    </source>
</evidence>
<dbReference type="Pfam" id="PF02390">
    <property type="entry name" value="Methyltransf_4"/>
    <property type="match status" value="1"/>
</dbReference>
<dbReference type="NCBIfam" id="NF001080">
    <property type="entry name" value="PRK00121.2-2"/>
    <property type="match status" value="1"/>
</dbReference>
<keyword evidence="5 7" id="KW-0949">S-adenosyl-L-methionine</keyword>
<keyword evidence="3 7" id="KW-0489">Methyltransferase</keyword>
<evidence type="ECO:0000256" key="7">
    <source>
        <dbReference type="HAMAP-Rule" id="MF_01057"/>
    </source>
</evidence>
<dbReference type="PANTHER" id="PTHR23417:SF14">
    <property type="entry name" value="PENTACOTRIPEPTIDE-REPEAT REGION OF PRORP DOMAIN-CONTAINING PROTEIN"/>
    <property type="match status" value="1"/>
</dbReference>
<feature type="binding site" evidence="7">
    <location>
        <position position="34"/>
    </location>
    <ligand>
        <name>S-adenosyl-L-methionine</name>
        <dbReference type="ChEBI" id="CHEBI:59789"/>
    </ligand>
</feature>
<evidence type="ECO:0000256" key="5">
    <source>
        <dbReference type="ARBA" id="ARBA00022691"/>
    </source>
</evidence>
<evidence type="ECO:0000256" key="4">
    <source>
        <dbReference type="ARBA" id="ARBA00022679"/>
    </source>
</evidence>
<evidence type="ECO:0000256" key="6">
    <source>
        <dbReference type="ARBA" id="ARBA00022694"/>
    </source>
</evidence>
<keyword evidence="4 7" id="KW-0808">Transferase</keyword>
<organism evidence="8 9">
    <name type="scientific">Metamycoplasma auris</name>
    <dbReference type="NCBI Taxonomy" id="51363"/>
    <lineage>
        <taxon>Bacteria</taxon>
        <taxon>Bacillati</taxon>
        <taxon>Mycoplasmatota</taxon>
        <taxon>Mycoplasmoidales</taxon>
        <taxon>Metamycoplasmataceae</taxon>
        <taxon>Metamycoplasma</taxon>
    </lineage>
</organism>
<dbReference type="PANTHER" id="PTHR23417">
    <property type="entry name" value="3-DEOXY-D-MANNO-OCTULOSONIC-ACID TRANSFERASE/TRNA GUANINE-N 7 - -METHYLTRANSFERASE"/>
    <property type="match status" value="1"/>
</dbReference>
<feature type="binding site" evidence="7">
    <location>
        <position position="86"/>
    </location>
    <ligand>
        <name>S-adenosyl-L-methionine</name>
        <dbReference type="ChEBI" id="CHEBI:59789"/>
    </ligand>
</feature>
<evidence type="ECO:0000256" key="3">
    <source>
        <dbReference type="ARBA" id="ARBA00022603"/>
    </source>
</evidence>
<keyword evidence="9" id="KW-1185">Reference proteome</keyword>
<dbReference type="GO" id="GO:0043527">
    <property type="term" value="C:tRNA methyltransferase complex"/>
    <property type="evidence" value="ECO:0007669"/>
    <property type="project" value="TreeGrafter"/>
</dbReference>
<dbReference type="CDD" id="cd02440">
    <property type="entry name" value="AdoMet_MTases"/>
    <property type="match status" value="1"/>
</dbReference>
<dbReference type="InterPro" id="IPR003358">
    <property type="entry name" value="tRNA_(Gua-N-7)_MeTrfase_Trmb"/>
</dbReference>
<gene>
    <name evidence="7" type="primary">trmB</name>
    <name evidence="8" type="ORF">BCF89_1078</name>
</gene>
<comment type="pathway">
    <text evidence="7">tRNA modification; N(7)-methylguanine-tRNA biosynthesis.</text>
</comment>
<comment type="similarity">
    <text evidence="7">Belongs to the class I-like SAM-binding methyltransferase superfamily. TrmB family.</text>
</comment>
<name>A0A2W7HXA0_9BACT</name>
<accession>A0A2W7HXA0</accession>